<dbReference type="RefSeq" id="WP_379537792.1">
    <property type="nucleotide sequence ID" value="NZ_JBHSDR010000003.1"/>
</dbReference>
<keyword evidence="2" id="KW-1185">Reference proteome</keyword>
<dbReference type="SUPFAM" id="SSF52799">
    <property type="entry name" value="(Phosphotyrosine protein) phosphatases II"/>
    <property type="match status" value="1"/>
</dbReference>
<reference evidence="2" key="1">
    <citation type="journal article" date="2019" name="Int. J. Syst. Evol. Microbiol.">
        <title>The Global Catalogue of Microorganisms (GCM) 10K type strain sequencing project: providing services to taxonomists for standard genome sequencing and annotation.</title>
        <authorList>
            <consortium name="The Broad Institute Genomics Platform"/>
            <consortium name="The Broad Institute Genome Sequencing Center for Infectious Disease"/>
            <person name="Wu L."/>
            <person name="Ma J."/>
        </authorList>
    </citation>
    <scope>NUCLEOTIDE SEQUENCE [LARGE SCALE GENOMIC DNA]</scope>
    <source>
        <strain evidence="2">CGMCC 1.12989</strain>
    </source>
</reference>
<comment type="caution">
    <text evidence="1">The sequence shown here is derived from an EMBL/GenBank/DDBJ whole genome shotgun (WGS) entry which is preliminary data.</text>
</comment>
<organism evidence="1 2">
    <name type="scientific">Novosphingobium tardum</name>
    <dbReference type="NCBI Taxonomy" id="1538021"/>
    <lineage>
        <taxon>Bacteria</taxon>
        <taxon>Pseudomonadati</taxon>
        <taxon>Pseudomonadota</taxon>
        <taxon>Alphaproteobacteria</taxon>
        <taxon>Sphingomonadales</taxon>
        <taxon>Sphingomonadaceae</taxon>
        <taxon>Novosphingobium</taxon>
    </lineage>
</organism>
<proteinExistence type="predicted"/>
<name>A0ABV8RN12_9SPHN</name>
<evidence type="ECO:0000313" key="2">
    <source>
        <dbReference type="Proteomes" id="UP001595828"/>
    </source>
</evidence>
<sequence>MTRDPDHILNWQRLDPLITTSGQPSEEQIAELAMIGVQHVINLGLHSHPRALPDEEASVRQAGMRYTHIPVPFDAPDEGHYAAFREALDAWPGAVHVHCIMNFRVSAFFYRWHVEERGMDLAAARALMEQQWSPDAPPSEEQRAAFAAWAAFMAGTRGAAAD</sequence>
<dbReference type="Gene3D" id="3.90.190.10">
    <property type="entry name" value="Protein tyrosine phosphatase superfamily"/>
    <property type="match status" value="1"/>
</dbReference>
<dbReference type="CDD" id="cd14503">
    <property type="entry name" value="PTP-bact"/>
    <property type="match status" value="1"/>
</dbReference>
<accession>A0ABV8RN12</accession>
<gene>
    <name evidence="1" type="ORF">ACFO0A_04610</name>
</gene>
<protein>
    <submittedName>
        <fullName evidence="1">Protein tyrosine phosphatase family protein</fullName>
    </submittedName>
</protein>
<dbReference type="Proteomes" id="UP001595828">
    <property type="component" value="Unassembled WGS sequence"/>
</dbReference>
<dbReference type="InterPro" id="IPR029021">
    <property type="entry name" value="Prot-tyrosine_phosphatase-like"/>
</dbReference>
<evidence type="ECO:0000313" key="1">
    <source>
        <dbReference type="EMBL" id="MFC4294337.1"/>
    </source>
</evidence>
<dbReference type="EMBL" id="JBHSDR010000003">
    <property type="protein sequence ID" value="MFC4294337.1"/>
    <property type="molecule type" value="Genomic_DNA"/>
</dbReference>